<reference evidence="8 9" key="1">
    <citation type="submission" date="2014-08" db="EMBL/GenBank/DDBJ databases">
        <title>Genomic and Phenotypic Diversity of Colwellia psychrerythraea strains from Disparate Marine Basins.</title>
        <authorList>
            <person name="Techtmann S.M."/>
            <person name="Stelling S.C."/>
            <person name="Utturkar S.M."/>
            <person name="Alshibli N."/>
            <person name="Harris A."/>
            <person name="Brown S.D."/>
            <person name="Hazen T.C."/>
        </authorList>
    </citation>
    <scope>NUCLEOTIDE SEQUENCE [LARGE SCALE GENOMIC DNA]</scope>
    <source>
        <strain evidence="8 9">GAB14E</strain>
    </source>
</reference>
<keyword evidence="8" id="KW-0547">Nucleotide-binding</keyword>
<keyword evidence="8" id="KW-0067">ATP-binding</keyword>
<feature type="region of interest" description="Domain III" evidence="6">
    <location>
        <begin position="163"/>
        <end position="212"/>
    </location>
</feature>
<dbReference type="GO" id="GO:0006281">
    <property type="term" value="P:DNA repair"/>
    <property type="evidence" value="ECO:0007669"/>
    <property type="project" value="UniProtKB-UniRule"/>
</dbReference>
<dbReference type="GO" id="GO:0000400">
    <property type="term" value="F:four-way junction DNA binding"/>
    <property type="evidence" value="ECO:0007669"/>
    <property type="project" value="UniProtKB-UniRule"/>
</dbReference>
<dbReference type="NCBIfam" id="TIGR00084">
    <property type="entry name" value="ruvA"/>
    <property type="match status" value="1"/>
</dbReference>
<dbReference type="Pfam" id="PF07499">
    <property type="entry name" value="RuvA_C"/>
    <property type="match status" value="1"/>
</dbReference>
<dbReference type="OrthoDB" id="5293449at2"/>
<comment type="function">
    <text evidence="6">The RuvA-RuvB-RuvC complex processes Holliday junction (HJ) DNA during genetic recombination and DNA repair, while the RuvA-RuvB complex plays an important role in the rescue of blocked DNA replication forks via replication fork reversal (RFR). RuvA specifically binds to HJ cruciform DNA, conferring on it an open structure. The RuvB hexamer acts as an ATP-dependent pump, pulling dsDNA into and through the RuvAB complex. HJ branch migration allows RuvC to scan DNA until it finds its consensus sequence, where it cleaves and resolves the cruciform DNA.</text>
</comment>
<comment type="caution">
    <text evidence="8">The sequence shown here is derived from an EMBL/GenBank/DDBJ whole genome shotgun (WGS) entry which is preliminary data.</text>
</comment>
<name>A0A099KHP8_COLPS</name>
<keyword evidence="5 6" id="KW-0234">DNA repair</keyword>
<comment type="subunit">
    <text evidence="6">Homotetramer. Forms an RuvA(8)-RuvB(12)-Holliday junction (HJ) complex. HJ DNA is sandwiched between 2 RuvA tetramers; dsDNA enters through RuvA and exits via RuvB. An RuvB hexamer assembles on each DNA strand where it exits the tetramer. Each RuvB hexamer is contacted by two RuvA subunits (via domain III) on 2 adjacent RuvB subunits; this complex drives branch migration. In the full resolvosome a probable DNA-RuvA(4)-RuvB(12)-RuvC(2) complex forms which resolves the HJ.</text>
</comment>
<dbReference type="GO" id="GO:0009378">
    <property type="term" value="F:four-way junction helicase activity"/>
    <property type="evidence" value="ECO:0007669"/>
    <property type="project" value="InterPro"/>
</dbReference>
<evidence type="ECO:0000256" key="1">
    <source>
        <dbReference type="ARBA" id="ARBA00022490"/>
    </source>
</evidence>
<dbReference type="Gene3D" id="1.10.8.10">
    <property type="entry name" value="DNA helicase RuvA subunit, C-terminal domain"/>
    <property type="match status" value="1"/>
</dbReference>
<dbReference type="InterPro" id="IPR003583">
    <property type="entry name" value="Hlx-hairpin-Hlx_DNA-bd_motif"/>
</dbReference>
<dbReference type="InterPro" id="IPR036267">
    <property type="entry name" value="RuvA_C_sf"/>
</dbReference>
<dbReference type="PATRIC" id="fig|28229.3.peg.3693"/>
<dbReference type="SUPFAM" id="SSF47781">
    <property type="entry name" value="RuvA domain 2-like"/>
    <property type="match status" value="1"/>
</dbReference>
<keyword evidence="3 6" id="KW-0238">DNA-binding</keyword>
<dbReference type="Pfam" id="PF01330">
    <property type="entry name" value="RuvA_N"/>
    <property type="match status" value="1"/>
</dbReference>
<evidence type="ECO:0000259" key="7">
    <source>
        <dbReference type="SMART" id="SM00278"/>
    </source>
</evidence>
<dbReference type="HAMAP" id="MF_00031">
    <property type="entry name" value="DNA_HJ_migration_RuvA"/>
    <property type="match status" value="1"/>
</dbReference>
<keyword evidence="8" id="KW-0378">Hydrolase</keyword>
<evidence type="ECO:0000256" key="3">
    <source>
        <dbReference type="ARBA" id="ARBA00023125"/>
    </source>
</evidence>
<dbReference type="RefSeq" id="WP_033083665.1">
    <property type="nucleotide sequence ID" value="NZ_JQEC01000051.1"/>
</dbReference>
<dbReference type="SMART" id="SM00278">
    <property type="entry name" value="HhH1"/>
    <property type="match status" value="2"/>
</dbReference>
<keyword evidence="8" id="KW-0347">Helicase</keyword>
<evidence type="ECO:0000256" key="6">
    <source>
        <dbReference type="HAMAP-Rule" id="MF_00031"/>
    </source>
</evidence>
<dbReference type="AlphaFoldDB" id="A0A099KHP8"/>
<comment type="caution">
    <text evidence="6">Lacks conserved residue(s) required for the propagation of feature annotation.</text>
</comment>
<keyword evidence="2 6" id="KW-0227">DNA damage</keyword>
<protein>
    <recommendedName>
        <fullName evidence="6">Holliday junction branch migration complex subunit RuvA</fullName>
    </recommendedName>
</protein>
<dbReference type="FunFam" id="2.40.50.140:FF:000083">
    <property type="entry name" value="Holliday junction ATP-dependent DNA helicase RuvA"/>
    <property type="match status" value="1"/>
</dbReference>
<feature type="domain" description="Helix-hairpin-helix DNA-binding motif class 1" evidence="7">
    <location>
        <begin position="108"/>
        <end position="127"/>
    </location>
</feature>
<dbReference type="InterPro" id="IPR011114">
    <property type="entry name" value="RuvA_C"/>
</dbReference>
<evidence type="ECO:0000256" key="2">
    <source>
        <dbReference type="ARBA" id="ARBA00022763"/>
    </source>
</evidence>
<dbReference type="Pfam" id="PF14520">
    <property type="entry name" value="HHH_5"/>
    <property type="match status" value="1"/>
</dbReference>
<dbReference type="SUPFAM" id="SSF46929">
    <property type="entry name" value="DNA helicase RuvA subunit, C-terminal domain"/>
    <property type="match status" value="1"/>
</dbReference>
<evidence type="ECO:0000313" key="9">
    <source>
        <dbReference type="Proteomes" id="UP000029868"/>
    </source>
</evidence>
<dbReference type="GO" id="GO:0009432">
    <property type="term" value="P:SOS response"/>
    <property type="evidence" value="ECO:0007669"/>
    <property type="project" value="UniProtKB-ARBA"/>
</dbReference>
<dbReference type="GO" id="GO:0005524">
    <property type="term" value="F:ATP binding"/>
    <property type="evidence" value="ECO:0007669"/>
    <property type="project" value="InterPro"/>
</dbReference>
<dbReference type="GO" id="GO:0048476">
    <property type="term" value="C:Holliday junction resolvase complex"/>
    <property type="evidence" value="ECO:0007669"/>
    <property type="project" value="UniProtKB-UniRule"/>
</dbReference>
<keyword evidence="4 6" id="KW-0233">DNA recombination</keyword>
<dbReference type="SUPFAM" id="SSF50249">
    <property type="entry name" value="Nucleic acid-binding proteins"/>
    <property type="match status" value="1"/>
</dbReference>
<gene>
    <name evidence="6" type="primary">ruvA</name>
    <name evidence="8" type="ORF">GAB14E_3769</name>
</gene>
<comment type="domain">
    <text evidence="6">Has three domains with a flexible linker between the domains II and III and assumes an 'L' shape. Domain III is highly mobile and contacts RuvB.</text>
</comment>
<sequence>MIGRLRGILVEKNSPEILIECAGVGYEVTMPMTSIYALPELEQQAIIYTHFVVREDAQLLYGFANKVERKLFRLLIKVNGVGPKLALAILSNMSADQFVSCVRHDDITAIVKIPGVGKKTAERLLIEMRDRLKDWQSQPPVQLVSNDGVMPEQLSAELSQDTTFINDNKGDAINALLSLGYKQVQADKAVKSVYNRGMSSEDIIRDALKSML</sequence>
<evidence type="ECO:0000256" key="5">
    <source>
        <dbReference type="ARBA" id="ARBA00023204"/>
    </source>
</evidence>
<feature type="region of interest" description="Domain I" evidence="6">
    <location>
        <begin position="1"/>
        <end position="64"/>
    </location>
</feature>
<dbReference type="GO" id="GO:0006310">
    <property type="term" value="P:DNA recombination"/>
    <property type="evidence" value="ECO:0007669"/>
    <property type="project" value="UniProtKB-UniRule"/>
</dbReference>
<evidence type="ECO:0000313" key="8">
    <source>
        <dbReference type="EMBL" id="KGJ89891.1"/>
    </source>
</evidence>
<dbReference type="GO" id="GO:0005737">
    <property type="term" value="C:cytoplasm"/>
    <property type="evidence" value="ECO:0007669"/>
    <property type="project" value="UniProtKB-SubCell"/>
</dbReference>
<organism evidence="8 9">
    <name type="scientific">Colwellia psychrerythraea</name>
    <name type="common">Vibrio psychroerythus</name>
    <dbReference type="NCBI Taxonomy" id="28229"/>
    <lineage>
        <taxon>Bacteria</taxon>
        <taxon>Pseudomonadati</taxon>
        <taxon>Pseudomonadota</taxon>
        <taxon>Gammaproteobacteria</taxon>
        <taxon>Alteromonadales</taxon>
        <taxon>Colwelliaceae</taxon>
        <taxon>Colwellia</taxon>
    </lineage>
</organism>
<dbReference type="Gene3D" id="1.10.150.20">
    <property type="entry name" value="5' to 3' exonuclease, C-terminal subdomain"/>
    <property type="match status" value="1"/>
</dbReference>
<dbReference type="InterPro" id="IPR010994">
    <property type="entry name" value="RuvA_2-like"/>
</dbReference>
<dbReference type="InterPro" id="IPR013849">
    <property type="entry name" value="DNA_helicase_Holl-junc_RuvA_I"/>
</dbReference>
<accession>A0A099KHP8</accession>
<dbReference type="EMBL" id="JQEC01000051">
    <property type="protein sequence ID" value="KGJ89891.1"/>
    <property type="molecule type" value="Genomic_DNA"/>
</dbReference>
<dbReference type="Gene3D" id="2.40.50.140">
    <property type="entry name" value="Nucleic acid-binding proteins"/>
    <property type="match status" value="1"/>
</dbReference>
<proteinExistence type="inferred from homology"/>
<dbReference type="CDD" id="cd14332">
    <property type="entry name" value="UBA_RuvA_C"/>
    <property type="match status" value="1"/>
</dbReference>
<comment type="subcellular location">
    <subcellularLocation>
        <location evidence="6">Cytoplasm</location>
    </subcellularLocation>
</comment>
<keyword evidence="1 6" id="KW-0963">Cytoplasm</keyword>
<evidence type="ECO:0000256" key="4">
    <source>
        <dbReference type="ARBA" id="ARBA00023172"/>
    </source>
</evidence>
<dbReference type="InterPro" id="IPR012340">
    <property type="entry name" value="NA-bd_OB-fold"/>
</dbReference>
<dbReference type="InterPro" id="IPR000085">
    <property type="entry name" value="RuvA"/>
</dbReference>
<dbReference type="Proteomes" id="UP000029868">
    <property type="component" value="Unassembled WGS sequence"/>
</dbReference>
<dbReference type="GO" id="GO:0009379">
    <property type="term" value="C:Holliday junction helicase complex"/>
    <property type="evidence" value="ECO:0007669"/>
    <property type="project" value="InterPro"/>
</dbReference>
<comment type="similarity">
    <text evidence="6">Belongs to the RuvA family.</text>
</comment>
<feature type="domain" description="Helix-hairpin-helix DNA-binding motif class 1" evidence="7">
    <location>
        <begin position="73"/>
        <end position="92"/>
    </location>
</feature>